<reference evidence="1 2" key="1">
    <citation type="journal article" date="2019" name="Environ. Microbiol.">
        <title>Species interactions and distinct microbial communities in high Arctic permafrost affected cryosols are associated with the CH4 and CO2 gas fluxes.</title>
        <authorList>
            <person name="Altshuler I."/>
            <person name="Hamel J."/>
            <person name="Turney S."/>
            <person name="Magnuson E."/>
            <person name="Levesque R."/>
            <person name="Greer C."/>
            <person name="Whyte L.G."/>
        </authorList>
    </citation>
    <scope>NUCLEOTIDE SEQUENCE [LARGE SCALE GENOMIC DNA]</scope>
    <source>
        <strain evidence="1 2">42</strain>
    </source>
</reference>
<dbReference type="Proteomes" id="UP000319700">
    <property type="component" value="Unassembled WGS sequence"/>
</dbReference>
<dbReference type="Pfam" id="PF10884">
    <property type="entry name" value="DUF2683"/>
    <property type="match status" value="1"/>
</dbReference>
<accession>A0A502ERS8</accession>
<name>A0A502ERS8_9FLAO</name>
<proteinExistence type="predicted"/>
<gene>
    <name evidence="1" type="ORF">EAH81_12955</name>
</gene>
<comment type="caution">
    <text evidence="1">The sequence shown here is derived from an EMBL/GenBank/DDBJ whole genome shotgun (WGS) entry which is preliminary data.</text>
</comment>
<evidence type="ECO:0000313" key="1">
    <source>
        <dbReference type="EMBL" id="TPG40197.1"/>
    </source>
</evidence>
<dbReference type="OrthoDB" id="827255at2"/>
<protein>
    <submittedName>
        <fullName evidence="1">Uncharacterized protein</fullName>
    </submittedName>
</protein>
<keyword evidence="2" id="KW-1185">Reference proteome</keyword>
<dbReference type="RefSeq" id="WP_140507559.1">
    <property type="nucleotide sequence ID" value="NZ_RCZH01000007.1"/>
</dbReference>
<sequence>MTTVIIKINERTKAGKAFMAILSETFSNSADGVEIVETDSKKLIKEKSIYSPEFIAKIKKAEENIRQGKTTRLNPEDIWGSIL</sequence>
<dbReference type="EMBL" id="RCZH01000007">
    <property type="protein sequence ID" value="TPG40197.1"/>
    <property type="molecule type" value="Genomic_DNA"/>
</dbReference>
<dbReference type="InterPro" id="IPR020271">
    <property type="entry name" value="Uncharacterised_MJ1172"/>
</dbReference>
<organism evidence="1 2">
    <name type="scientific">Flavobacterium pectinovorum</name>
    <dbReference type="NCBI Taxonomy" id="29533"/>
    <lineage>
        <taxon>Bacteria</taxon>
        <taxon>Pseudomonadati</taxon>
        <taxon>Bacteroidota</taxon>
        <taxon>Flavobacteriia</taxon>
        <taxon>Flavobacteriales</taxon>
        <taxon>Flavobacteriaceae</taxon>
        <taxon>Flavobacterium</taxon>
    </lineage>
</organism>
<dbReference type="AlphaFoldDB" id="A0A502ERS8"/>
<evidence type="ECO:0000313" key="2">
    <source>
        <dbReference type="Proteomes" id="UP000319700"/>
    </source>
</evidence>